<keyword evidence="2" id="KW-0812">Transmembrane</keyword>
<evidence type="ECO:0000259" key="3">
    <source>
        <dbReference type="SMART" id="SM01042"/>
    </source>
</evidence>
<dbReference type="EMBL" id="JANKHO010000239">
    <property type="protein sequence ID" value="KAJ3512729.1"/>
    <property type="molecule type" value="Genomic_DNA"/>
</dbReference>
<evidence type="ECO:0000313" key="5">
    <source>
        <dbReference type="Proteomes" id="UP001148786"/>
    </source>
</evidence>
<keyword evidence="2" id="KW-0472">Membrane</keyword>
<dbReference type="AlphaFoldDB" id="A0A9W8MVK5"/>
<evidence type="ECO:0000256" key="1">
    <source>
        <dbReference type="SAM" id="MobiDB-lite"/>
    </source>
</evidence>
<evidence type="ECO:0000313" key="4">
    <source>
        <dbReference type="EMBL" id="KAJ3512729.1"/>
    </source>
</evidence>
<reference evidence="4" key="1">
    <citation type="submission" date="2022-07" db="EMBL/GenBank/DDBJ databases">
        <title>Genome Sequence of Agrocybe chaxingu.</title>
        <authorList>
            <person name="Buettner E."/>
        </authorList>
    </citation>
    <scope>NUCLEOTIDE SEQUENCE</scope>
    <source>
        <strain evidence="4">MP-N11</strain>
    </source>
</reference>
<dbReference type="GO" id="GO:0031965">
    <property type="term" value="C:nuclear membrane"/>
    <property type="evidence" value="ECO:0007669"/>
    <property type="project" value="InterPro"/>
</dbReference>
<feature type="region of interest" description="Disordered" evidence="1">
    <location>
        <begin position="383"/>
        <end position="417"/>
    </location>
</feature>
<gene>
    <name evidence="4" type="ORF">NLJ89_g3349</name>
</gene>
<feature type="compositionally biased region" description="Basic and acidic residues" evidence="1">
    <location>
        <begin position="128"/>
        <end position="138"/>
    </location>
</feature>
<dbReference type="PANTHER" id="PTHR28136:SF1">
    <property type="entry name" value="NUCLEUS EXPORT PROTEIN BRL1"/>
    <property type="match status" value="1"/>
</dbReference>
<dbReference type="Proteomes" id="UP001148786">
    <property type="component" value="Unassembled WGS sequence"/>
</dbReference>
<feature type="compositionally biased region" description="Polar residues" evidence="1">
    <location>
        <begin position="51"/>
        <end position="70"/>
    </location>
</feature>
<dbReference type="SMART" id="SM01042">
    <property type="entry name" value="Brr6_like_C_C"/>
    <property type="match status" value="1"/>
</dbReference>
<feature type="compositionally biased region" description="Acidic residues" evidence="1">
    <location>
        <begin position="172"/>
        <end position="181"/>
    </location>
</feature>
<organism evidence="4 5">
    <name type="scientific">Agrocybe chaxingu</name>
    <dbReference type="NCBI Taxonomy" id="84603"/>
    <lineage>
        <taxon>Eukaryota</taxon>
        <taxon>Fungi</taxon>
        <taxon>Dikarya</taxon>
        <taxon>Basidiomycota</taxon>
        <taxon>Agaricomycotina</taxon>
        <taxon>Agaricomycetes</taxon>
        <taxon>Agaricomycetidae</taxon>
        <taxon>Agaricales</taxon>
        <taxon>Agaricineae</taxon>
        <taxon>Strophariaceae</taxon>
        <taxon>Agrocybe</taxon>
    </lineage>
</organism>
<dbReference type="InterPro" id="IPR040202">
    <property type="entry name" value="Brl1/Brr6"/>
</dbReference>
<name>A0A9W8MVK5_9AGAR</name>
<evidence type="ECO:0000256" key="2">
    <source>
        <dbReference type="SAM" id="Phobius"/>
    </source>
</evidence>
<accession>A0A9W8MVK5</accession>
<dbReference type="Pfam" id="PF10104">
    <property type="entry name" value="Brr6_like_C_C"/>
    <property type="match status" value="1"/>
</dbReference>
<protein>
    <recommendedName>
        <fullName evidence="3">Brl1/Brr6 domain-containing protein</fullName>
    </recommendedName>
</protein>
<keyword evidence="2" id="KW-1133">Transmembrane helix</keyword>
<dbReference type="PANTHER" id="PTHR28136">
    <property type="entry name" value="NUCLEUS EXPORT PROTEIN BRR6"/>
    <property type="match status" value="1"/>
</dbReference>
<dbReference type="OrthoDB" id="5961at2759"/>
<proteinExistence type="predicted"/>
<comment type="caution">
    <text evidence="4">The sequence shown here is derived from an EMBL/GenBank/DDBJ whole genome shotgun (WGS) entry which is preliminary data.</text>
</comment>
<sequence length="417" mass="46909">MASRFQRSKEAPMDFQWTNRSPVKPAWAAGNGEEQETPRKHAGTHDALSPSKPSLFSTPQQPTFGSNQNVPFLFNPTPLPQTTQSHPWAPPPQFSPTKAFPLQHDVNDVDMTEASPARNEEASAEASLVKDRELDNERPVATGGLRRVFKRRTKHEENRAIVRQRHLREGDEAGSDGDSEDEGTRPPLRQATSNHYTLNMPAPPPPQSDLPYVLLGYLQFFFNLSLILIFLYLFVQFIFTVQRDVEHRISEYSQDIIQEISMCAMQYKNNLCAINPIPAMFQQCANWETCMNRDPSVVGRAKVGAELIAEVINGFVEPISWKTLIFTLTSLAFLTVFINTLLSLYRSKHQPIAEATPHPNPPSFPIAPATPFPHHYAGYLSPAPSPGWGRYRSEQDLESPTRRRRLEGGVAAKVNNK</sequence>
<dbReference type="GO" id="GO:0055088">
    <property type="term" value="P:lipid homeostasis"/>
    <property type="evidence" value="ECO:0007669"/>
    <property type="project" value="InterPro"/>
</dbReference>
<feature type="domain" description="Brl1/Brr6" evidence="3">
    <location>
        <begin position="214"/>
        <end position="346"/>
    </location>
</feature>
<feature type="compositionally biased region" description="Basic and acidic residues" evidence="1">
    <location>
        <begin position="391"/>
        <end position="401"/>
    </location>
</feature>
<dbReference type="GO" id="GO:0006998">
    <property type="term" value="P:nuclear envelope organization"/>
    <property type="evidence" value="ECO:0007669"/>
    <property type="project" value="InterPro"/>
</dbReference>
<feature type="region of interest" description="Disordered" evidence="1">
    <location>
        <begin position="1"/>
        <end position="203"/>
    </location>
</feature>
<feature type="transmembrane region" description="Helical" evidence="2">
    <location>
        <begin position="220"/>
        <end position="239"/>
    </location>
</feature>
<keyword evidence="5" id="KW-1185">Reference proteome</keyword>
<dbReference type="InterPro" id="IPR018767">
    <property type="entry name" value="Brl1/Brr6_dom"/>
</dbReference>
<feature type="transmembrane region" description="Helical" evidence="2">
    <location>
        <begin position="324"/>
        <end position="345"/>
    </location>
</feature>